<dbReference type="RefSeq" id="XP_012201753.1">
    <property type="nucleotide sequence ID" value="XM_012346363.1"/>
</dbReference>
<keyword evidence="3" id="KW-1185">Reference proteome</keyword>
<dbReference type="VEuPathDB" id="FungiDB:SPRG_06901"/>
<dbReference type="OrthoDB" id="79408at2759"/>
<evidence type="ECO:0000313" key="3">
    <source>
        <dbReference type="Proteomes" id="UP000030745"/>
    </source>
</evidence>
<sequence length="377" mass="41933">MPPAGTTLTSASATMDDAFLGRDDALTSLLLDDAFASTADAFADDMFLSECFFPPANEHNDASPKTTRRQVRDRRHRAKIKSELDTLRETAASLTQRLEALQTTQLHQDEASSAWQQRARRQATQLQRSILENHKLRQAVTGQLSMAHAFQRIVAKRPRHPELQGDRTLPFYSLMHAPCRRTSLRALVTREVSSLNTTLLRFGLLDGPMRCEVVRRDSISGAVEIVYSRPVALSASAAVTALWQRLCGKVAGCRDYTSLEEFEDDLGYAKYATSVFESRLALLRTALDGHSVLVWRSILEDDRFPLGDDTIHDNSSGWLRIESVTAATCHVTMAVHSLAPPDASASPHVHLAHTIETYQVRRVDGLFDALQVPTELL</sequence>
<protein>
    <submittedName>
        <fullName evidence="2">Uncharacterized protein</fullName>
    </submittedName>
</protein>
<keyword evidence="1" id="KW-0175">Coiled coil</keyword>
<dbReference type="OMA" id="ANEHNDA"/>
<reference evidence="2 3" key="1">
    <citation type="journal article" date="2013" name="PLoS Genet.">
        <title>Distinctive expansion of potential virulence genes in the genome of the oomycete fish pathogen Saprolegnia parasitica.</title>
        <authorList>
            <person name="Jiang R.H."/>
            <person name="de Bruijn I."/>
            <person name="Haas B.J."/>
            <person name="Belmonte R."/>
            <person name="Lobach L."/>
            <person name="Christie J."/>
            <person name="van den Ackerveken G."/>
            <person name="Bottin A."/>
            <person name="Bulone V."/>
            <person name="Diaz-Moreno S.M."/>
            <person name="Dumas B."/>
            <person name="Fan L."/>
            <person name="Gaulin E."/>
            <person name="Govers F."/>
            <person name="Grenville-Briggs L.J."/>
            <person name="Horner N.R."/>
            <person name="Levin J.Z."/>
            <person name="Mammella M."/>
            <person name="Meijer H.J."/>
            <person name="Morris P."/>
            <person name="Nusbaum C."/>
            <person name="Oome S."/>
            <person name="Phillips A.J."/>
            <person name="van Rooyen D."/>
            <person name="Rzeszutek E."/>
            <person name="Saraiva M."/>
            <person name="Secombes C.J."/>
            <person name="Seidl M.F."/>
            <person name="Snel B."/>
            <person name="Stassen J.H."/>
            <person name="Sykes S."/>
            <person name="Tripathy S."/>
            <person name="van den Berg H."/>
            <person name="Vega-Arreguin J.C."/>
            <person name="Wawra S."/>
            <person name="Young S.K."/>
            <person name="Zeng Q."/>
            <person name="Dieguez-Uribeondo J."/>
            <person name="Russ C."/>
            <person name="Tyler B.M."/>
            <person name="van West P."/>
        </authorList>
    </citation>
    <scope>NUCLEOTIDE SEQUENCE [LARGE SCALE GENOMIC DNA]</scope>
    <source>
        <strain evidence="2 3">CBS 223.65</strain>
    </source>
</reference>
<dbReference type="EMBL" id="KK583216">
    <property type="protein sequence ID" value="KDO27631.1"/>
    <property type="molecule type" value="Genomic_DNA"/>
</dbReference>
<evidence type="ECO:0000256" key="1">
    <source>
        <dbReference type="SAM" id="Coils"/>
    </source>
</evidence>
<name>A0A067CM72_SAPPC</name>
<dbReference type="GeneID" id="24129219"/>
<dbReference type="KEGG" id="spar:SPRG_06901"/>
<gene>
    <name evidence="2" type="ORF">SPRG_06901</name>
</gene>
<evidence type="ECO:0000313" key="2">
    <source>
        <dbReference type="EMBL" id="KDO27631.1"/>
    </source>
</evidence>
<dbReference type="Proteomes" id="UP000030745">
    <property type="component" value="Unassembled WGS sequence"/>
</dbReference>
<feature type="coiled-coil region" evidence="1">
    <location>
        <begin position="77"/>
        <end position="104"/>
    </location>
</feature>
<accession>A0A067CM72</accession>
<organism evidence="2 3">
    <name type="scientific">Saprolegnia parasitica (strain CBS 223.65)</name>
    <dbReference type="NCBI Taxonomy" id="695850"/>
    <lineage>
        <taxon>Eukaryota</taxon>
        <taxon>Sar</taxon>
        <taxon>Stramenopiles</taxon>
        <taxon>Oomycota</taxon>
        <taxon>Saprolegniomycetes</taxon>
        <taxon>Saprolegniales</taxon>
        <taxon>Saprolegniaceae</taxon>
        <taxon>Saprolegnia</taxon>
    </lineage>
</organism>
<proteinExistence type="predicted"/>
<dbReference type="AlphaFoldDB" id="A0A067CM72"/>